<dbReference type="STRING" id="882082.SaccyDRAFT_1246"/>
<evidence type="ECO:0000313" key="22">
    <source>
        <dbReference type="EMBL" id="EHR60155.1"/>
    </source>
</evidence>
<evidence type="ECO:0000256" key="6">
    <source>
        <dbReference type="ARBA" id="ARBA00022475"/>
    </source>
</evidence>
<keyword evidence="5" id="KW-0813">Transport</keyword>
<keyword evidence="9" id="KW-0001">2Fe-2S</keyword>
<keyword evidence="7" id="KW-0679">Respiratory chain</keyword>
<keyword evidence="6" id="KW-1003">Cell membrane</keyword>
<evidence type="ECO:0000256" key="11">
    <source>
        <dbReference type="ARBA" id="ARBA00022982"/>
    </source>
</evidence>
<gene>
    <name evidence="22" type="ORF">SaccyDRAFT_1246</name>
</gene>
<dbReference type="HOGENOM" id="CLU_050668_0_0_11"/>
<protein>
    <recommendedName>
        <fullName evidence="4">Cytochrome bc1 complex Rieske iron-sulfur subunit</fullName>
    </recommendedName>
    <alternativeName>
        <fullName evidence="18">Cytochrome bc1 reductase complex subunit QcrA</fullName>
    </alternativeName>
    <alternativeName>
        <fullName evidence="19">Rieske iron-sulfur protein</fullName>
    </alternativeName>
</protein>
<keyword evidence="23" id="KW-1185">Reference proteome</keyword>
<organism evidence="22 23">
    <name type="scientific">Saccharomonospora cyanea NA-134</name>
    <dbReference type="NCBI Taxonomy" id="882082"/>
    <lineage>
        <taxon>Bacteria</taxon>
        <taxon>Bacillati</taxon>
        <taxon>Actinomycetota</taxon>
        <taxon>Actinomycetes</taxon>
        <taxon>Pseudonocardiales</taxon>
        <taxon>Pseudonocardiaceae</taxon>
        <taxon>Saccharomonospora</taxon>
    </lineage>
</organism>
<dbReference type="InterPro" id="IPR014349">
    <property type="entry name" value="Rieske_Fe-S_prot"/>
</dbReference>
<evidence type="ECO:0000256" key="9">
    <source>
        <dbReference type="ARBA" id="ARBA00022714"/>
    </source>
</evidence>
<evidence type="ECO:0000259" key="21">
    <source>
        <dbReference type="PROSITE" id="PS51296"/>
    </source>
</evidence>
<evidence type="ECO:0000256" key="20">
    <source>
        <dbReference type="SAM" id="Phobius"/>
    </source>
</evidence>
<dbReference type="GO" id="GO:0046872">
    <property type="term" value="F:metal ion binding"/>
    <property type="evidence" value="ECO:0007669"/>
    <property type="project" value="UniProtKB-KW"/>
</dbReference>
<evidence type="ECO:0000256" key="19">
    <source>
        <dbReference type="ARBA" id="ARBA00032409"/>
    </source>
</evidence>
<comment type="similarity">
    <text evidence="3">Belongs to the Rieske iron-sulfur protein family.</text>
</comment>
<dbReference type="GO" id="GO:0005886">
    <property type="term" value="C:plasma membrane"/>
    <property type="evidence" value="ECO:0007669"/>
    <property type="project" value="UniProtKB-SubCell"/>
</dbReference>
<evidence type="ECO:0000313" key="23">
    <source>
        <dbReference type="Proteomes" id="UP000002791"/>
    </source>
</evidence>
<dbReference type="EMBL" id="CM001440">
    <property type="protein sequence ID" value="EHR60155.1"/>
    <property type="molecule type" value="Genomic_DNA"/>
</dbReference>
<dbReference type="Gene3D" id="2.102.10.10">
    <property type="entry name" value="Rieske [2Fe-2S] iron-sulphur domain"/>
    <property type="match status" value="1"/>
</dbReference>
<dbReference type="InterPro" id="IPR036922">
    <property type="entry name" value="Rieske_2Fe-2S_sf"/>
</dbReference>
<comment type="function">
    <text evidence="1">Iron-sulfur subunit of the cytochrome bc1 complex, an essential component of the respiratory electron transport chain required for ATP synthesis. The bc1 complex catalyzes the oxidation of menaquinol and the reduction of cytochrome c in the respiratory chain. The bc1 complex operates through a Q-cycle mechanism that couples electron transfer to generation of the proton gradient that drives ATP synthesis.</text>
</comment>
<dbReference type="GO" id="GO:0051537">
    <property type="term" value="F:2 iron, 2 sulfur cluster binding"/>
    <property type="evidence" value="ECO:0007669"/>
    <property type="project" value="UniProtKB-KW"/>
</dbReference>
<dbReference type="RefSeq" id="WP_005454551.1">
    <property type="nucleotide sequence ID" value="NZ_CM001440.1"/>
</dbReference>
<dbReference type="PANTHER" id="PTHR10134">
    <property type="entry name" value="CYTOCHROME B-C1 COMPLEX SUBUNIT RIESKE, MITOCHONDRIAL"/>
    <property type="match status" value="1"/>
</dbReference>
<keyword evidence="15" id="KW-0411">Iron-sulfur</keyword>
<evidence type="ECO:0000256" key="18">
    <source>
        <dbReference type="ARBA" id="ARBA00029586"/>
    </source>
</evidence>
<evidence type="ECO:0000256" key="8">
    <source>
        <dbReference type="ARBA" id="ARBA00022692"/>
    </source>
</evidence>
<sequence length="382" mass="42417">MSSGNGPEQRPSDEELAGMSRDELVRLGAKLDGVEIVNYPDPWPVKGTRAEKRAQRTVALWFVLATLAGLAFIAALIWWPSEYVPPSDEDGHFWYSLYTPALGITLGVSVLALSIGVLLYTKRFVPDELAVQQRNDNMGKGSAEIDRQTLVAQLADAGERSTIARRSMIKRTAGLGAGVLGLGTVALPVAGFIKDPWENPNSPDSLAHTGWMPQYPGEIVYLRRNTGNPHEISLVRPEDLDAGGMETVFPFRESERGDSHALSVALKRSDNPVMLIRLRTEDAERVVKRKGQEDFNYGTYYAYSKICTHVGCPASLYEQQTNRLLCPCHQSQFDMLQYAKPVFGPATRALPQLPITVHEDGYFIARHDFIEPIGPGYWERKS</sequence>
<dbReference type="Pfam" id="PF19297">
    <property type="entry name" value="QcrA_N"/>
    <property type="match status" value="1"/>
</dbReference>
<keyword evidence="14" id="KW-0408">Iron</keyword>
<dbReference type="PROSITE" id="PS51296">
    <property type="entry name" value="RIESKE"/>
    <property type="match status" value="1"/>
</dbReference>
<keyword evidence="12 20" id="KW-1133">Transmembrane helix</keyword>
<evidence type="ECO:0000256" key="7">
    <source>
        <dbReference type="ARBA" id="ARBA00022660"/>
    </source>
</evidence>
<keyword evidence="17" id="KW-1015">Disulfide bond</keyword>
<evidence type="ECO:0000256" key="10">
    <source>
        <dbReference type="ARBA" id="ARBA00022723"/>
    </source>
</evidence>
<name>H5XCE0_9PSEU</name>
<evidence type="ECO:0000256" key="12">
    <source>
        <dbReference type="ARBA" id="ARBA00022989"/>
    </source>
</evidence>
<keyword evidence="16 20" id="KW-0472">Membrane</keyword>
<evidence type="ECO:0000256" key="16">
    <source>
        <dbReference type="ARBA" id="ARBA00023136"/>
    </source>
</evidence>
<dbReference type="InterPro" id="IPR017941">
    <property type="entry name" value="Rieske_2Fe-2S"/>
</dbReference>
<evidence type="ECO:0000256" key="4">
    <source>
        <dbReference type="ARBA" id="ARBA00015816"/>
    </source>
</evidence>
<keyword evidence="11" id="KW-0249">Electron transport</keyword>
<dbReference type="Pfam" id="PF00355">
    <property type="entry name" value="Rieske"/>
    <property type="match status" value="1"/>
</dbReference>
<keyword evidence="13" id="KW-0560">Oxidoreductase</keyword>
<evidence type="ECO:0000256" key="14">
    <source>
        <dbReference type="ARBA" id="ARBA00023004"/>
    </source>
</evidence>
<keyword evidence="10" id="KW-0479">Metal-binding</keyword>
<feature type="transmembrane region" description="Helical" evidence="20">
    <location>
        <begin position="58"/>
        <end position="79"/>
    </location>
</feature>
<evidence type="ECO:0000256" key="3">
    <source>
        <dbReference type="ARBA" id="ARBA00010651"/>
    </source>
</evidence>
<comment type="subcellular location">
    <subcellularLocation>
        <location evidence="2">Cell membrane</location>
        <topology evidence="2">Multi-pass membrane protein</topology>
    </subcellularLocation>
</comment>
<dbReference type="InterPro" id="IPR045603">
    <property type="entry name" value="QcrA_N"/>
</dbReference>
<dbReference type="eggNOG" id="COG0723">
    <property type="taxonomic scope" value="Bacteria"/>
</dbReference>
<feature type="domain" description="Rieske" evidence="21">
    <location>
        <begin position="263"/>
        <end position="364"/>
    </location>
</feature>
<evidence type="ECO:0000256" key="2">
    <source>
        <dbReference type="ARBA" id="ARBA00004651"/>
    </source>
</evidence>
<evidence type="ECO:0000256" key="5">
    <source>
        <dbReference type="ARBA" id="ARBA00022448"/>
    </source>
</evidence>
<dbReference type="OrthoDB" id="9802613at2"/>
<dbReference type="AlphaFoldDB" id="H5XCE0"/>
<feature type="transmembrane region" description="Helical" evidence="20">
    <location>
        <begin position="173"/>
        <end position="193"/>
    </location>
</feature>
<proteinExistence type="inferred from homology"/>
<dbReference type="GO" id="GO:0004497">
    <property type="term" value="F:monooxygenase activity"/>
    <property type="evidence" value="ECO:0007669"/>
    <property type="project" value="UniProtKB-ARBA"/>
</dbReference>
<dbReference type="CDD" id="cd03467">
    <property type="entry name" value="Rieske"/>
    <property type="match status" value="1"/>
</dbReference>
<evidence type="ECO:0000256" key="15">
    <source>
        <dbReference type="ARBA" id="ARBA00023014"/>
    </source>
</evidence>
<reference evidence="22 23" key="1">
    <citation type="submission" date="2011-11" db="EMBL/GenBank/DDBJ databases">
        <title>The Noncontiguous Finished sequence of Saccharomonospora cyanea NA-134.</title>
        <authorList>
            <consortium name="US DOE Joint Genome Institute"/>
            <person name="Lucas S."/>
            <person name="Han J."/>
            <person name="Lapidus A."/>
            <person name="Cheng J.-F."/>
            <person name="Goodwin L."/>
            <person name="Pitluck S."/>
            <person name="Peters L."/>
            <person name="Ovchinnikova G."/>
            <person name="Lu M."/>
            <person name="Detter J.C."/>
            <person name="Han C."/>
            <person name="Tapia R."/>
            <person name="Land M."/>
            <person name="Hauser L."/>
            <person name="Kyrpides N."/>
            <person name="Ivanova N."/>
            <person name="Pagani I."/>
            <person name="Brambilla E.-M."/>
            <person name="Klenk H.-P."/>
            <person name="Woyke T."/>
        </authorList>
    </citation>
    <scope>NUCLEOTIDE SEQUENCE [LARGE SCALE GENOMIC DNA]</scope>
    <source>
        <strain evidence="22 23">NA-134</strain>
    </source>
</reference>
<dbReference type="SUPFAM" id="SSF50022">
    <property type="entry name" value="ISP domain"/>
    <property type="match status" value="1"/>
</dbReference>
<evidence type="ECO:0000256" key="1">
    <source>
        <dbReference type="ARBA" id="ARBA00002494"/>
    </source>
</evidence>
<evidence type="ECO:0000256" key="17">
    <source>
        <dbReference type="ARBA" id="ARBA00023157"/>
    </source>
</evidence>
<evidence type="ECO:0000256" key="13">
    <source>
        <dbReference type="ARBA" id="ARBA00023002"/>
    </source>
</evidence>
<keyword evidence="8 20" id="KW-0812">Transmembrane</keyword>
<dbReference type="GO" id="GO:0016705">
    <property type="term" value="F:oxidoreductase activity, acting on paired donors, with incorporation or reduction of molecular oxygen"/>
    <property type="evidence" value="ECO:0007669"/>
    <property type="project" value="UniProtKB-ARBA"/>
</dbReference>
<feature type="transmembrane region" description="Helical" evidence="20">
    <location>
        <begin position="99"/>
        <end position="120"/>
    </location>
</feature>
<accession>H5XCE0</accession>
<dbReference type="Proteomes" id="UP000002791">
    <property type="component" value="Chromosome"/>
</dbReference>